<keyword evidence="4" id="KW-1185">Reference proteome</keyword>
<reference evidence="4" key="1">
    <citation type="journal article" date="2009" name="Science">
        <title>The B73 maize genome: complexity, diversity, and dynamics.</title>
        <authorList>
            <person name="Schnable P.S."/>
            <person name="Ware D."/>
            <person name="Fulton R.S."/>
            <person name="Stein J.C."/>
            <person name="Wei F."/>
            <person name="Pasternak S."/>
            <person name="Liang C."/>
            <person name="Zhang J."/>
            <person name="Fulton L."/>
            <person name="Graves T.A."/>
            <person name="Minx P."/>
            <person name="Reily A.D."/>
            <person name="Courtney L."/>
            <person name="Kruchowski S.S."/>
            <person name="Tomlinson C."/>
            <person name="Strong C."/>
            <person name="Delehaunty K."/>
            <person name="Fronick C."/>
            <person name="Courtney B."/>
            <person name="Rock S.M."/>
            <person name="Belter E."/>
            <person name="Du F."/>
            <person name="Kim K."/>
            <person name="Abbott R.M."/>
            <person name="Cotton M."/>
            <person name="Levy A."/>
            <person name="Marchetto P."/>
            <person name="Ochoa K."/>
            <person name="Jackson S.M."/>
            <person name="Gillam B."/>
            <person name="Chen W."/>
            <person name="Yan L."/>
            <person name="Higginbotham J."/>
            <person name="Cardenas M."/>
            <person name="Waligorski J."/>
            <person name="Applebaum E."/>
            <person name="Phelps L."/>
            <person name="Falcone J."/>
            <person name="Kanchi K."/>
            <person name="Thane T."/>
            <person name="Scimone A."/>
            <person name="Thane N."/>
            <person name="Henke J."/>
            <person name="Wang T."/>
            <person name="Ruppert J."/>
            <person name="Shah N."/>
            <person name="Rotter K."/>
            <person name="Hodges J."/>
            <person name="Ingenthron E."/>
            <person name="Cordes M."/>
            <person name="Kohlberg S."/>
            <person name="Sgro J."/>
            <person name="Delgado B."/>
            <person name="Mead K."/>
            <person name="Chinwalla A."/>
            <person name="Leonard S."/>
            <person name="Crouse K."/>
            <person name="Collura K."/>
            <person name="Kudrna D."/>
            <person name="Currie J."/>
            <person name="He R."/>
            <person name="Angelova A."/>
            <person name="Rajasekar S."/>
            <person name="Mueller T."/>
            <person name="Lomeli R."/>
            <person name="Scara G."/>
            <person name="Ko A."/>
            <person name="Delaney K."/>
            <person name="Wissotski M."/>
            <person name="Lopez G."/>
            <person name="Campos D."/>
            <person name="Braidotti M."/>
            <person name="Ashley E."/>
            <person name="Golser W."/>
            <person name="Kim H."/>
            <person name="Lee S."/>
            <person name="Lin J."/>
            <person name="Dujmic Z."/>
            <person name="Kim W."/>
            <person name="Talag J."/>
            <person name="Zuccolo A."/>
            <person name="Fan C."/>
            <person name="Sebastian A."/>
            <person name="Kramer M."/>
            <person name="Spiegel L."/>
            <person name="Nascimento L."/>
            <person name="Zutavern T."/>
            <person name="Miller B."/>
            <person name="Ambroise C."/>
            <person name="Muller S."/>
            <person name="Spooner W."/>
            <person name="Narechania A."/>
            <person name="Ren L."/>
            <person name="Wei S."/>
            <person name="Kumari S."/>
            <person name="Faga B."/>
            <person name="Levy M.J."/>
            <person name="McMahan L."/>
            <person name="Van Buren P."/>
            <person name="Vaughn M.W."/>
            <person name="Ying K."/>
            <person name="Yeh C.-T."/>
            <person name="Emrich S.J."/>
            <person name="Jia Y."/>
            <person name="Kalyanaraman A."/>
            <person name="Hsia A.-P."/>
            <person name="Barbazuk W.B."/>
            <person name="Baucom R.S."/>
            <person name="Brutnell T.P."/>
            <person name="Carpita N.C."/>
            <person name="Chaparro C."/>
            <person name="Chia J.-M."/>
            <person name="Deragon J.-M."/>
            <person name="Estill J.C."/>
            <person name="Fu Y."/>
            <person name="Jeddeloh J.A."/>
            <person name="Han Y."/>
            <person name="Lee H."/>
            <person name="Li P."/>
            <person name="Lisch D.R."/>
            <person name="Liu S."/>
            <person name="Liu Z."/>
            <person name="Nagel D.H."/>
            <person name="McCann M.C."/>
            <person name="SanMiguel P."/>
            <person name="Myers A.M."/>
            <person name="Nettleton D."/>
            <person name="Nguyen J."/>
            <person name="Penning B.W."/>
            <person name="Ponnala L."/>
            <person name="Schneider K.L."/>
            <person name="Schwartz D.C."/>
            <person name="Sharma A."/>
            <person name="Soderlund C."/>
            <person name="Springer N.M."/>
            <person name="Sun Q."/>
            <person name="Wang H."/>
            <person name="Waterman M."/>
            <person name="Westerman R."/>
            <person name="Wolfgruber T.K."/>
            <person name="Yang L."/>
            <person name="Yu Y."/>
            <person name="Zhang L."/>
            <person name="Zhou S."/>
            <person name="Zhu Q."/>
            <person name="Bennetzen J.L."/>
            <person name="Dawe R.K."/>
            <person name="Jiang J."/>
            <person name="Jiang N."/>
            <person name="Presting G.G."/>
            <person name="Wessler S.R."/>
            <person name="Aluru S."/>
            <person name="Martienssen R.A."/>
            <person name="Clifton S.W."/>
            <person name="McCombie W.R."/>
            <person name="Wing R.A."/>
            <person name="Wilson R.K."/>
        </authorList>
    </citation>
    <scope>NUCLEOTIDE SEQUENCE [LARGE SCALE GENOMIC DNA]</scope>
    <source>
        <strain evidence="4">cv. B73</strain>
    </source>
</reference>
<evidence type="ECO:0000313" key="4">
    <source>
        <dbReference type="Proteomes" id="UP000007305"/>
    </source>
</evidence>
<evidence type="ECO:0000313" key="3">
    <source>
        <dbReference type="EnsemblPlants" id="Zm00001eb419550_P004"/>
    </source>
</evidence>
<dbReference type="PANTHER" id="PTHR31474:SF5">
    <property type="entry name" value="OS04G0181100 PROTEIN"/>
    <property type="match status" value="1"/>
</dbReference>
<dbReference type="AlphaFoldDB" id="A0A804RJS4"/>
<feature type="compositionally biased region" description="Low complexity" evidence="1">
    <location>
        <begin position="30"/>
        <end position="52"/>
    </location>
</feature>
<evidence type="ECO:0000256" key="1">
    <source>
        <dbReference type="SAM" id="MobiDB-lite"/>
    </source>
</evidence>
<organism evidence="3 4">
    <name type="scientific">Zea mays</name>
    <name type="common">Maize</name>
    <dbReference type="NCBI Taxonomy" id="4577"/>
    <lineage>
        <taxon>Eukaryota</taxon>
        <taxon>Viridiplantae</taxon>
        <taxon>Streptophyta</taxon>
        <taxon>Embryophyta</taxon>
        <taxon>Tracheophyta</taxon>
        <taxon>Spermatophyta</taxon>
        <taxon>Magnoliopsida</taxon>
        <taxon>Liliopsida</taxon>
        <taxon>Poales</taxon>
        <taxon>Poaceae</taxon>
        <taxon>PACMAD clade</taxon>
        <taxon>Panicoideae</taxon>
        <taxon>Andropogonodae</taxon>
        <taxon>Andropogoneae</taxon>
        <taxon>Tripsacinae</taxon>
        <taxon>Zea</taxon>
    </lineage>
</organism>
<keyword evidence="2" id="KW-0472">Membrane</keyword>
<reference evidence="3" key="3">
    <citation type="submission" date="2021-05" db="UniProtKB">
        <authorList>
            <consortium name="EnsemblPlants"/>
        </authorList>
    </citation>
    <scope>IDENTIFICATION</scope>
    <source>
        <strain evidence="3">cv. B73</strain>
    </source>
</reference>
<name>A0A804RJS4_MAIZE</name>
<feature type="transmembrane region" description="Helical" evidence="2">
    <location>
        <begin position="176"/>
        <end position="196"/>
    </location>
</feature>
<dbReference type="Proteomes" id="UP000007305">
    <property type="component" value="Chromosome 10"/>
</dbReference>
<proteinExistence type="evidence at protein level"/>
<sequence>PTVPLPDAQPERFRSLTASTWKTDSTRQNSSPSPQSAVSPSPASSSPRSPLPVFQRHRAGRSSVGGEARPRPWALSRSSAGFIEFGNDGGPAAKTLKPKFNLFVKLVSKNTGLGVPHIDIKTVIAATMFLKGFGGLLFIVSSSFGAFLLLIYLAFITPIVYDFYNHEMESTLFVDLFFKFIQNLAFMGALLFFLGMKNSIPKRRSKGRTTKTKTN</sequence>
<reference evidence="3" key="2">
    <citation type="submission" date="2019-07" db="EMBL/GenBank/DDBJ databases">
        <authorList>
            <person name="Seetharam A."/>
            <person name="Woodhouse M."/>
            <person name="Cannon E."/>
        </authorList>
    </citation>
    <scope>NUCLEOTIDE SEQUENCE [LARGE SCALE GENOMIC DNA]</scope>
    <source>
        <strain evidence="3">cv. B73</strain>
    </source>
</reference>
<keyword evidence="2" id="KW-0812">Transmembrane</keyword>
<dbReference type="Gramene" id="Zm00001eb419550_T004">
    <property type="protein sequence ID" value="Zm00001eb419550_P004"/>
    <property type="gene ID" value="Zm00001eb419550"/>
</dbReference>
<feature type="compositionally biased region" description="Polar residues" evidence="1">
    <location>
        <begin position="16"/>
        <end position="29"/>
    </location>
</feature>
<feature type="region of interest" description="Disordered" evidence="1">
    <location>
        <begin position="1"/>
        <end position="72"/>
    </location>
</feature>
<evidence type="ECO:0007829" key="5">
    <source>
        <dbReference type="PeptideAtlas" id="A0A804RJS4"/>
    </source>
</evidence>
<evidence type="ECO:0000256" key="2">
    <source>
        <dbReference type="SAM" id="Phobius"/>
    </source>
</evidence>
<dbReference type="EnsemblPlants" id="Zm00001eb419550_T004">
    <property type="protein sequence ID" value="Zm00001eb419550_P004"/>
    <property type="gene ID" value="Zm00001eb419550"/>
</dbReference>
<feature type="transmembrane region" description="Helical" evidence="2">
    <location>
        <begin position="136"/>
        <end position="156"/>
    </location>
</feature>
<accession>A0A804RJS4</accession>
<dbReference type="InterPro" id="IPR008637">
    <property type="entry name" value="HR_lesion"/>
</dbReference>
<gene>
    <name evidence="3" type="primary">LOC100279232</name>
</gene>
<keyword evidence="5" id="KW-1267">Proteomics identification</keyword>
<dbReference type="Pfam" id="PF05514">
    <property type="entry name" value="HR_lesion"/>
    <property type="match status" value="1"/>
</dbReference>
<dbReference type="PANTHER" id="PTHR31474">
    <property type="entry name" value="HR-LIKE LESION-INDUCER"/>
    <property type="match status" value="1"/>
</dbReference>
<evidence type="ECO:0008006" key="6">
    <source>
        <dbReference type="Google" id="ProtNLM"/>
    </source>
</evidence>
<keyword evidence="2" id="KW-1133">Transmembrane helix</keyword>
<protein>
    <recommendedName>
        <fullName evidence="6">Nicotiana lesion-inducing like</fullName>
    </recommendedName>
</protein>